<sequence length="516" mass="54189">MACLGSPSATLQPRSCSVAAGGGSALQQLGKRSAARQPAADAAFSYTPRRRAASGKGGTSEPPATRKKRGPPPSPVPDVDAEQLLRSLGLSGTADPAALRDRLSKRAGVRQQGVLDNAAAVAPHLLSPAVGLTAQQVGQLLERCPYLFSDAPEQRAAVLLGELLGAGLTAAAAAQCFSKRPPAAETNTLAPGLAELAAILAHSEDRDSSLGGKTPKVPAGQRTVAALLTQTPSAVALVCQRAGYLQQHAAELQQAGFTAAQVAGLAWQRPELLARDAAAALASAAALVHQETGLPLEDAVSLAAESGAGWAVAAQQTVQERAAALAEGFGRAATAGMLLRNSAALNCDPVVWRRNLCVMAACGVADPKAVLRQCPLLLHRDHAAPAFLQRRLLLQRVTQLTAAQLYEQHPRWLHHRKVPDLAQRLQFVERRGGSTRQLIIYVLYRPLKGFLAAVGASQAEWEVWAAANPPAACPLYRWAQQAAAEEAVQLAAALPPELAQWERRQRPFKTRSSAAG</sequence>
<dbReference type="EMBL" id="LHPG02000027">
    <property type="protein sequence ID" value="PRW05895.1"/>
    <property type="molecule type" value="Genomic_DNA"/>
</dbReference>
<keyword evidence="3" id="KW-1185">Reference proteome</keyword>
<dbReference type="Proteomes" id="UP000239899">
    <property type="component" value="Unassembled WGS sequence"/>
</dbReference>
<evidence type="ECO:0000313" key="2">
    <source>
        <dbReference type="EMBL" id="PRW05895.1"/>
    </source>
</evidence>
<organism evidence="2 3">
    <name type="scientific">Chlorella sorokiniana</name>
    <name type="common">Freshwater green alga</name>
    <dbReference type="NCBI Taxonomy" id="3076"/>
    <lineage>
        <taxon>Eukaryota</taxon>
        <taxon>Viridiplantae</taxon>
        <taxon>Chlorophyta</taxon>
        <taxon>core chlorophytes</taxon>
        <taxon>Trebouxiophyceae</taxon>
        <taxon>Chlorellales</taxon>
        <taxon>Chlorellaceae</taxon>
        <taxon>Chlorella clade</taxon>
        <taxon>Chlorella</taxon>
    </lineage>
</organism>
<dbReference type="InterPro" id="IPR038538">
    <property type="entry name" value="MTERF_sf"/>
</dbReference>
<feature type="region of interest" description="Disordered" evidence="1">
    <location>
        <begin position="1"/>
        <end position="79"/>
    </location>
</feature>
<reference evidence="2 3" key="1">
    <citation type="journal article" date="2018" name="Plant J.">
        <title>Genome sequences of Chlorella sorokiniana UTEX 1602 and Micractinium conductrix SAG 241.80: implications to maltose excretion by a green alga.</title>
        <authorList>
            <person name="Arriola M.B."/>
            <person name="Velmurugan N."/>
            <person name="Zhang Y."/>
            <person name="Plunkett M.H."/>
            <person name="Hondzo H."/>
            <person name="Barney B.M."/>
        </authorList>
    </citation>
    <scope>NUCLEOTIDE SEQUENCE [LARGE SCALE GENOMIC DNA]</scope>
    <source>
        <strain evidence="3">UTEX 1602</strain>
    </source>
</reference>
<accession>A0A2P6TBH1</accession>
<proteinExistence type="predicted"/>
<name>A0A2P6TBH1_CHLSO</name>
<feature type="compositionally biased region" description="Low complexity" evidence="1">
    <location>
        <begin position="25"/>
        <end position="43"/>
    </location>
</feature>
<evidence type="ECO:0008006" key="4">
    <source>
        <dbReference type="Google" id="ProtNLM"/>
    </source>
</evidence>
<gene>
    <name evidence="2" type="ORF">C2E21_9424</name>
</gene>
<dbReference type="Gene3D" id="1.25.70.10">
    <property type="entry name" value="Transcription termination factor 3, mitochondrial"/>
    <property type="match status" value="1"/>
</dbReference>
<evidence type="ECO:0000256" key="1">
    <source>
        <dbReference type="SAM" id="MobiDB-lite"/>
    </source>
</evidence>
<protein>
    <recommendedName>
        <fullName evidence="4">Transcription termination factor mitochondrial</fullName>
    </recommendedName>
</protein>
<comment type="caution">
    <text evidence="2">The sequence shown here is derived from an EMBL/GenBank/DDBJ whole genome shotgun (WGS) entry which is preliminary data.</text>
</comment>
<evidence type="ECO:0000313" key="3">
    <source>
        <dbReference type="Proteomes" id="UP000239899"/>
    </source>
</evidence>
<dbReference type="AlphaFoldDB" id="A0A2P6TBH1"/>